<protein>
    <submittedName>
        <fullName evidence="7">Thiol-disulfide isomerase or thioredoxin</fullName>
    </submittedName>
</protein>
<keyword evidence="8" id="KW-1185">Reference proteome</keyword>
<dbReference type="Proteomes" id="UP001206895">
    <property type="component" value="Unassembled WGS sequence"/>
</dbReference>
<dbReference type="InterPro" id="IPR017937">
    <property type="entry name" value="Thioredoxin_CS"/>
</dbReference>
<evidence type="ECO:0000256" key="3">
    <source>
        <dbReference type="ARBA" id="ARBA00022968"/>
    </source>
</evidence>
<dbReference type="SUPFAM" id="SSF52833">
    <property type="entry name" value="Thioredoxin-like"/>
    <property type="match status" value="1"/>
</dbReference>
<name>A0ABT1HEZ6_9NOCA</name>
<keyword evidence="7" id="KW-0413">Isomerase</keyword>
<dbReference type="GO" id="GO:0016853">
    <property type="term" value="F:isomerase activity"/>
    <property type="evidence" value="ECO:0007669"/>
    <property type="project" value="UniProtKB-KW"/>
</dbReference>
<dbReference type="Pfam" id="PF00578">
    <property type="entry name" value="AhpC-TSA"/>
    <property type="match status" value="1"/>
</dbReference>
<comment type="subcellular location">
    <subcellularLocation>
        <location evidence="1">Cell envelope</location>
    </subcellularLocation>
</comment>
<accession>A0ABT1HEZ6</accession>
<dbReference type="PROSITE" id="PS00194">
    <property type="entry name" value="THIOREDOXIN_1"/>
    <property type="match status" value="1"/>
</dbReference>
<evidence type="ECO:0000256" key="2">
    <source>
        <dbReference type="ARBA" id="ARBA00022748"/>
    </source>
</evidence>
<dbReference type="PROSITE" id="PS51352">
    <property type="entry name" value="THIOREDOXIN_2"/>
    <property type="match status" value="1"/>
</dbReference>
<dbReference type="PANTHER" id="PTHR42852">
    <property type="entry name" value="THIOL:DISULFIDE INTERCHANGE PROTEIN DSBE"/>
    <property type="match status" value="1"/>
</dbReference>
<evidence type="ECO:0000313" key="8">
    <source>
        <dbReference type="Proteomes" id="UP001206895"/>
    </source>
</evidence>
<dbReference type="InterPro" id="IPR000866">
    <property type="entry name" value="AhpC/TSA"/>
</dbReference>
<dbReference type="PANTHER" id="PTHR42852:SF6">
    <property type="entry name" value="THIOL:DISULFIDE INTERCHANGE PROTEIN DSBE"/>
    <property type="match status" value="1"/>
</dbReference>
<evidence type="ECO:0000259" key="6">
    <source>
        <dbReference type="PROSITE" id="PS51352"/>
    </source>
</evidence>
<dbReference type="InterPro" id="IPR013766">
    <property type="entry name" value="Thioredoxin_domain"/>
</dbReference>
<keyword evidence="2" id="KW-0201">Cytochrome c-type biogenesis</keyword>
<feature type="domain" description="Thioredoxin" evidence="6">
    <location>
        <begin position="63"/>
        <end position="209"/>
    </location>
</feature>
<evidence type="ECO:0000256" key="5">
    <source>
        <dbReference type="ARBA" id="ARBA00023284"/>
    </source>
</evidence>
<sequence length="227" mass="24281">MSTRSHPTVTRPASPGRSTRARAALVTVLSAVLVVVVGCGTGDDAVVQGDTFQFVSPGGNTQITYDPPASRKKVADLSGEEVVSGKRIGLTDFTGQVVVVNVWGQWCAPCRAEAPDLEQVYEENKDAGVAFLGINFRDNRQDAKDYIANQNLAYPSIFDYPGRTLVRLTTPTSVVPTTVVLDRYHRAAAVYLRTVSAEELDPLVKRLAAEPYTAGSAPASSQAKVPS</sequence>
<reference evidence="7 8" key="1">
    <citation type="submission" date="2022-06" db="EMBL/GenBank/DDBJ databases">
        <title>Genomic Encyclopedia of Archaeal and Bacterial Type Strains, Phase II (KMG-II): from individual species to whole genera.</title>
        <authorList>
            <person name="Goeker M."/>
        </authorList>
    </citation>
    <scope>NUCLEOTIDE SEQUENCE [LARGE SCALE GENOMIC DNA]</scope>
    <source>
        <strain evidence="7 8">DSM 44693</strain>
    </source>
</reference>
<dbReference type="CDD" id="cd02966">
    <property type="entry name" value="TlpA_like_family"/>
    <property type="match status" value="1"/>
</dbReference>
<comment type="caution">
    <text evidence="7">The sequence shown here is derived from an EMBL/GenBank/DDBJ whole genome shotgun (WGS) entry which is preliminary data.</text>
</comment>
<keyword evidence="4" id="KW-1015">Disulfide bond</keyword>
<evidence type="ECO:0000313" key="7">
    <source>
        <dbReference type="EMBL" id="MCP2176817.1"/>
    </source>
</evidence>
<dbReference type="InterPro" id="IPR036249">
    <property type="entry name" value="Thioredoxin-like_sf"/>
</dbReference>
<dbReference type="Gene3D" id="3.40.30.10">
    <property type="entry name" value="Glutaredoxin"/>
    <property type="match status" value="1"/>
</dbReference>
<keyword evidence="5" id="KW-0676">Redox-active center</keyword>
<dbReference type="EMBL" id="JAMTCJ010000002">
    <property type="protein sequence ID" value="MCP2176817.1"/>
    <property type="molecule type" value="Genomic_DNA"/>
</dbReference>
<keyword evidence="3" id="KW-0812">Transmembrane</keyword>
<proteinExistence type="predicted"/>
<keyword evidence="3" id="KW-0735">Signal-anchor</keyword>
<dbReference type="RefSeq" id="WP_253661761.1">
    <property type="nucleotide sequence ID" value="NZ_BAAAJQ010000001.1"/>
</dbReference>
<evidence type="ECO:0000256" key="1">
    <source>
        <dbReference type="ARBA" id="ARBA00004196"/>
    </source>
</evidence>
<evidence type="ECO:0000256" key="4">
    <source>
        <dbReference type="ARBA" id="ARBA00023157"/>
    </source>
</evidence>
<organism evidence="7 8">
    <name type="scientific">Williamsia maris</name>
    <dbReference type="NCBI Taxonomy" id="72806"/>
    <lineage>
        <taxon>Bacteria</taxon>
        <taxon>Bacillati</taxon>
        <taxon>Actinomycetota</taxon>
        <taxon>Actinomycetes</taxon>
        <taxon>Mycobacteriales</taxon>
        <taxon>Nocardiaceae</taxon>
        <taxon>Williamsia</taxon>
    </lineage>
</organism>
<gene>
    <name evidence="7" type="ORF">LX13_002636</name>
</gene>
<dbReference type="InterPro" id="IPR050553">
    <property type="entry name" value="Thioredoxin_ResA/DsbE_sf"/>
</dbReference>